<evidence type="ECO:0000313" key="6">
    <source>
        <dbReference type="EMBL" id="KPJ02693.1"/>
    </source>
</evidence>
<keyword evidence="3 5" id="KW-1133">Transmembrane helix</keyword>
<sequence length="485" mass="54163">MPALTWSHELAGSPGAVPRPHRRQTSSVITMYLVEISYKELRGSLNVVTRFMFNFGNLLVMCVGPFLSYEVLSYSLLPLPVIYFLACWWIPESPYYYLKEGRVNAARIELAKLRNSDVNVITMYLVEISYKELRGSLNVVTRFMFNFGNLLVMCVGPFLSYEVLSYSLLPLPVIYFLACWWIPESPYYYLKEGRVNAARIELAKLRNSDVNALEEELQIMQSGVKNAMRSSSSAKELFTGKQYRKAVIIAAGMKMTQILTGGMAIQQYLIVIVQESKFKMAPATISIVFGAVKFGVSLISSVFVDRIGRRPLIIYTLLSTGISYAVIGGYFFLLDVVQIEHESLSPYGIITFIGILLSTIVSTLGFNSVIGIVPAEIFPLNVKAVAMTSLNILGGLLGFAVGKGYQVMKNLLGLTGVFWIIAFVTFSGAVFTYFFVPETRDKSLHDIQILLQGDLYIDDAKIDKDCLVETELTELNSVKDVKNTS</sequence>
<dbReference type="GO" id="GO:0022857">
    <property type="term" value="F:transmembrane transporter activity"/>
    <property type="evidence" value="ECO:0007669"/>
    <property type="project" value="InterPro"/>
</dbReference>
<dbReference type="InterPro" id="IPR005828">
    <property type="entry name" value="MFS_sugar_transport-like"/>
</dbReference>
<keyword evidence="4 5" id="KW-0472">Membrane</keyword>
<evidence type="ECO:0000256" key="3">
    <source>
        <dbReference type="ARBA" id="ARBA00022989"/>
    </source>
</evidence>
<dbReference type="STRING" id="66420.A0A194QAX5"/>
<feature type="transmembrane region" description="Helical" evidence="5">
    <location>
        <begin position="312"/>
        <end position="333"/>
    </location>
</feature>
<evidence type="ECO:0000256" key="4">
    <source>
        <dbReference type="ARBA" id="ARBA00023136"/>
    </source>
</evidence>
<evidence type="ECO:0000256" key="2">
    <source>
        <dbReference type="ARBA" id="ARBA00022692"/>
    </source>
</evidence>
<reference evidence="6 7" key="1">
    <citation type="journal article" date="2015" name="Nat. Commun.">
        <title>Outbred genome sequencing and CRISPR/Cas9 gene editing in butterflies.</title>
        <authorList>
            <person name="Li X."/>
            <person name="Fan D."/>
            <person name="Zhang W."/>
            <person name="Liu G."/>
            <person name="Zhang L."/>
            <person name="Zhao L."/>
            <person name="Fang X."/>
            <person name="Chen L."/>
            <person name="Dong Y."/>
            <person name="Chen Y."/>
            <person name="Ding Y."/>
            <person name="Zhao R."/>
            <person name="Feng M."/>
            <person name="Zhu Y."/>
            <person name="Feng Y."/>
            <person name="Jiang X."/>
            <person name="Zhu D."/>
            <person name="Xiang H."/>
            <person name="Feng X."/>
            <person name="Li S."/>
            <person name="Wang J."/>
            <person name="Zhang G."/>
            <person name="Kronforst M.R."/>
            <person name="Wang W."/>
        </authorList>
    </citation>
    <scope>NUCLEOTIDE SEQUENCE [LARGE SCALE GENOMIC DNA]</scope>
    <source>
        <strain evidence="6">Ya'a_city_454_Px</strain>
        <tissue evidence="6">Whole body</tissue>
    </source>
</reference>
<dbReference type="AlphaFoldDB" id="A0A194QAX5"/>
<dbReference type="PANTHER" id="PTHR48021">
    <property type="match status" value="1"/>
</dbReference>
<evidence type="ECO:0000256" key="1">
    <source>
        <dbReference type="ARBA" id="ARBA00004141"/>
    </source>
</evidence>
<dbReference type="InterPro" id="IPR005829">
    <property type="entry name" value="Sugar_transporter_CS"/>
</dbReference>
<dbReference type="Gene3D" id="1.20.1250.20">
    <property type="entry name" value="MFS general substrate transporter like domains"/>
    <property type="match status" value="2"/>
</dbReference>
<evidence type="ECO:0000313" key="7">
    <source>
        <dbReference type="Proteomes" id="UP000053268"/>
    </source>
</evidence>
<comment type="subcellular location">
    <subcellularLocation>
        <location evidence="1">Membrane</location>
        <topology evidence="1">Multi-pass membrane protein</topology>
    </subcellularLocation>
</comment>
<feature type="transmembrane region" description="Helical" evidence="5">
    <location>
        <begin position="385"/>
        <end position="405"/>
    </location>
</feature>
<keyword evidence="7" id="KW-1185">Reference proteome</keyword>
<dbReference type="InterPro" id="IPR050549">
    <property type="entry name" value="MFS_Trehalose_Transporter"/>
</dbReference>
<dbReference type="GO" id="GO:0016020">
    <property type="term" value="C:membrane"/>
    <property type="evidence" value="ECO:0007669"/>
    <property type="project" value="UniProtKB-SubCell"/>
</dbReference>
<dbReference type="Proteomes" id="UP000053268">
    <property type="component" value="Unassembled WGS sequence"/>
</dbReference>
<feature type="transmembrane region" description="Helical" evidence="5">
    <location>
        <begin position="72"/>
        <end position="90"/>
    </location>
</feature>
<feature type="transmembrane region" description="Helical" evidence="5">
    <location>
        <begin position="246"/>
        <end position="269"/>
    </location>
</feature>
<dbReference type="Pfam" id="PF00083">
    <property type="entry name" value="Sugar_tr"/>
    <property type="match status" value="2"/>
</dbReference>
<accession>A0A194QAX5</accession>
<dbReference type="PROSITE" id="PS00216">
    <property type="entry name" value="SUGAR_TRANSPORT_1"/>
    <property type="match status" value="1"/>
</dbReference>
<name>A0A194QAX5_PAPXU</name>
<evidence type="ECO:0000256" key="5">
    <source>
        <dbReference type="SAM" id="Phobius"/>
    </source>
</evidence>
<gene>
    <name evidence="6" type="ORF">RR46_09896</name>
</gene>
<organism evidence="6 7">
    <name type="scientific">Papilio xuthus</name>
    <name type="common">Asian swallowtail butterfly</name>
    <dbReference type="NCBI Taxonomy" id="66420"/>
    <lineage>
        <taxon>Eukaryota</taxon>
        <taxon>Metazoa</taxon>
        <taxon>Ecdysozoa</taxon>
        <taxon>Arthropoda</taxon>
        <taxon>Hexapoda</taxon>
        <taxon>Insecta</taxon>
        <taxon>Pterygota</taxon>
        <taxon>Neoptera</taxon>
        <taxon>Endopterygota</taxon>
        <taxon>Lepidoptera</taxon>
        <taxon>Glossata</taxon>
        <taxon>Ditrysia</taxon>
        <taxon>Papilionoidea</taxon>
        <taxon>Papilionidae</taxon>
        <taxon>Papilioninae</taxon>
        <taxon>Papilio</taxon>
    </lineage>
</organism>
<feature type="transmembrane region" description="Helical" evidence="5">
    <location>
        <begin position="345"/>
        <end position="373"/>
    </location>
</feature>
<feature type="transmembrane region" description="Helical" evidence="5">
    <location>
        <begin position="417"/>
        <end position="436"/>
    </location>
</feature>
<feature type="transmembrane region" description="Helical" evidence="5">
    <location>
        <begin position="139"/>
        <end position="158"/>
    </location>
</feature>
<dbReference type="PANTHER" id="PTHR48021:SF46">
    <property type="entry name" value="MAJOR FACILITATOR SUPERFAMILY (MFS) PROFILE DOMAIN-CONTAINING PROTEIN"/>
    <property type="match status" value="1"/>
</dbReference>
<protein>
    <submittedName>
        <fullName evidence="6">Facilitated trehalose transporter Tret1</fullName>
    </submittedName>
</protein>
<dbReference type="EMBL" id="KQ459232">
    <property type="protein sequence ID" value="KPJ02693.1"/>
    <property type="molecule type" value="Genomic_DNA"/>
</dbReference>
<proteinExistence type="predicted"/>
<dbReference type="SUPFAM" id="SSF103473">
    <property type="entry name" value="MFS general substrate transporter"/>
    <property type="match status" value="2"/>
</dbReference>
<keyword evidence="2 5" id="KW-0812">Transmembrane</keyword>
<feature type="transmembrane region" description="Helical" evidence="5">
    <location>
        <begin position="281"/>
        <end position="300"/>
    </location>
</feature>
<dbReference type="InterPro" id="IPR036259">
    <property type="entry name" value="MFS_trans_sf"/>
</dbReference>
<feature type="transmembrane region" description="Helical" evidence="5">
    <location>
        <begin position="164"/>
        <end position="182"/>
    </location>
</feature>
<feature type="transmembrane region" description="Helical" evidence="5">
    <location>
        <begin position="47"/>
        <end position="66"/>
    </location>
</feature>